<name>A0A2K1KID4_PHYPA</name>
<keyword evidence="4" id="KW-1185">Reference proteome</keyword>
<protein>
    <submittedName>
        <fullName evidence="2 3">Uncharacterized protein</fullName>
    </submittedName>
</protein>
<dbReference type="EnsemblPlants" id="Pp3c5_4130V3.1">
    <property type="protein sequence ID" value="Pp3c5_4130V3.1"/>
    <property type="gene ID" value="Pp3c5_4130"/>
</dbReference>
<dbReference type="InParanoid" id="A0A2K1KID4"/>
<dbReference type="EMBL" id="ABEU02000005">
    <property type="protein sequence ID" value="PNR53544.1"/>
    <property type="molecule type" value="Genomic_DNA"/>
</dbReference>
<organism evidence="2">
    <name type="scientific">Physcomitrium patens</name>
    <name type="common">Spreading-leaved earth moss</name>
    <name type="synonym">Physcomitrella patens</name>
    <dbReference type="NCBI Taxonomy" id="3218"/>
    <lineage>
        <taxon>Eukaryota</taxon>
        <taxon>Viridiplantae</taxon>
        <taxon>Streptophyta</taxon>
        <taxon>Embryophyta</taxon>
        <taxon>Bryophyta</taxon>
        <taxon>Bryophytina</taxon>
        <taxon>Bryopsida</taxon>
        <taxon>Funariidae</taxon>
        <taxon>Funariales</taxon>
        <taxon>Funariaceae</taxon>
        <taxon>Physcomitrium</taxon>
    </lineage>
</organism>
<gene>
    <name evidence="2" type="ORF">PHYPA_007219</name>
</gene>
<proteinExistence type="predicted"/>
<feature type="region of interest" description="Disordered" evidence="1">
    <location>
        <begin position="86"/>
        <end position="105"/>
    </location>
</feature>
<dbReference type="Proteomes" id="UP000006727">
    <property type="component" value="Chromosome 5"/>
</dbReference>
<dbReference type="Gramene" id="Pp3c5_4130V3.1">
    <property type="protein sequence ID" value="Pp3c5_4130V3.1"/>
    <property type="gene ID" value="Pp3c5_4130"/>
</dbReference>
<evidence type="ECO:0000313" key="4">
    <source>
        <dbReference type="Proteomes" id="UP000006727"/>
    </source>
</evidence>
<sequence>MSEALANLITESQSILKGIAVPKLHHNHEDFDANVLETCCKDIVQQHTHRFCCAEQKSQRMQKKRAAACSPSEKHFISVILEASRTELGPPPGGAEKIEEEEEAGVGDSFTGMGLFLQPVTQRRGARGCLSSS</sequence>
<evidence type="ECO:0000256" key="1">
    <source>
        <dbReference type="SAM" id="MobiDB-lite"/>
    </source>
</evidence>
<reference evidence="2 4" key="2">
    <citation type="journal article" date="2018" name="Plant J.">
        <title>The Physcomitrella patens chromosome-scale assembly reveals moss genome structure and evolution.</title>
        <authorList>
            <person name="Lang D."/>
            <person name="Ullrich K.K."/>
            <person name="Murat F."/>
            <person name="Fuchs J."/>
            <person name="Jenkins J."/>
            <person name="Haas F.B."/>
            <person name="Piednoel M."/>
            <person name="Gundlach H."/>
            <person name="Van Bel M."/>
            <person name="Meyberg R."/>
            <person name="Vives C."/>
            <person name="Morata J."/>
            <person name="Symeonidi A."/>
            <person name="Hiss M."/>
            <person name="Muchero W."/>
            <person name="Kamisugi Y."/>
            <person name="Saleh O."/>
            <person name="Blanc G."/>
            <person name="Decker E.L."/>
            <person name="van Gessel N."/>
            <person name="Grimwood J."/>
            <person name="Hayes R.D."/>
            <person name="Graham S.W."/>
            <person name="Gunter L.E."/>
            <person name="McDaniel S.F."/>
            <person name="Hoernstein S.N.W."/>
            <person name="Larsson A."/>
            <person name="Li F.W."/>
            <person name="Perroud P.F."/>
            <person name="Phillips J."/>
            <person name="Ranjan P."/>
            <person name="Rokshar D.S."/>
            <person name="Rothfels C.J."/>
            <person name="Schneider L."/>
            <person name="Shu S."/>
            <person name="Stevenson D.W."/>
            <person name="Thummler F."/>
            <person name="Tillich M."/>
            <person name="Villarreal Aguilar J.C."/>
            <person name="Widiez T."/>
            <person name="Wong G.K."/>
            <person name="Wymore A."/>
            <person name="Zhang Y."/>
            <person name="Zimmer A.D."/>
            <person name="Quatrano R.S."/>
            <person name="Mayer K.F.X."/>
            <person name="Goodstein D."/>
            <person name="Casacuberta J.M."/>
            <person name="Vandepoele K."/>
            <person name="Reski R."/>
            <person name="Cuming A.C."/>
            <person name="Tuskan G.A."/>
            <person name="Maumus F."/>
            <person name="Salse J."/>
            <person name="Schmutz J."/>
            <person name="Rensing S.A."/>
        </authorList>
    </citation>
    <scope>NUCLEOTIDE SEQUENCE [LARGE SCALE GENOMIC DNA]</scope>
    <source>
        <strain evidence="3 4">cv. Gransden 2004</strain>
    </source>
</reference>
<evidence type="ECO:0000313" key="2">
    <source>
        <dbReference type="EMBL" id="PNR53544.1"/>
    </source>
</evidence>
<dbReference type="AlphaFoldDB" id="A0A2K1KID4"/>
<evidence type="ECO:0000313" key="3">
    <source>
        <dbReference type="EnsemblPlants" id="Pp3c5_4130V3.1"/>
    </source>
</evidence>
<reference evidence="2 4" key="1">
    <citation type="journal article" date="2008" name="Science">
        <title>The Physcomitrella genome reveals evolutionary insights into the conquest of land by plants.</title>
        <authorList>
            <person name="Rensing S."/>
            <person name="Lang D."/>
            <person name="Zimmer A."/>
            <person name="Terry A."/>
            <person name="Salamov A."/>
            <person name="Shapiro H."/>
            <person name="Nishiyama T."/>
            <person name="Perroud P.-F."/>
            <person name="Lindquist E."/>
            <person name="Kamisugi Y."/>
            <person name="Tanahashi T."/>
            <person name="Sakakibara K."/>
            <person name="Fujita T."/>
            <person name="Oishi K."/>
            <person name="Shin-I T."/>
            <person name="Kuroki Y."/>
            <person name="Toyoda A."/>
            <person name="Suzuki Y."/>
            <person name="Hashimoto A."/>
            <person name="Yamaguchi K."/>
            <person name="Sugano A."/>
            <person name="Kohara Y."/>
            <person name="Fujiyama A."/>
            <person name="Anterola A."/>
            <person name="Aoki S."/>
            <person name="Ashton N."/>
            <person name="Barbazuk W.B."/>
            <person name="Barker E."/>
            <person name="Bennetzen J."/>
            <person name="Bezanilla M."/>
            <person name="Blankenship R."/>
            <person name="Cho S.H."/>
            <person name="Dutcher S."/>
            <person name="Estelle M."/>
            <person name="Fawcett J.A."/>
            <person name="Gundlach H."/>
            <person name="Hanada K."/>
            <person name="Heyl A."/>
            <person name="Hicks K.A."/>
            <person name="Hugh J."/>
            <person name="Lohr M."/>
            <person name="Mayer K."/>
            <person name="Melkozernov A."/>
            <person name="Murata T."/>
            <person name="Nelson D."/>
            <person name="Pils B."/>
            <person name="Prigge M."/>
            <person name="Reiss B."/>
            <person name="Renner T."/>
            <person name="Rombauts S."/>
            <person name="Rushton P."/>
            <person name="Sanderfoot A."/>
            <person name="Schween G."/>
            <person name="Shiu S.-H."/>
            <person name="Stueber K."/>
            <person name="Theodoulou F.L."/>
            <person name="Tu H."/>
            <person name="Van de Peer Y."/>
            <person name="Verrier P.J."/>
            <person name="Waters E."/>
            <person name="Wood A."/>
            <person name="Yang L."/>
            <person name="Cove D."/>
            <person name="Cuming A."/>
            <person name="Hasebe M."/>
            <person name="Lucas S."/>
            <person name="Mishler D.B."/>
            <person name="Reski R."/>
            <person name="Grigoriev I."/>
            <person name="Quatrano R.S."/>
            <person name="Boore J.L."/>
        </authorList>
    </citation>
    <scope>NUCLEOTIDE SEQUENCE [LARGE SCALE GENOMIC DNA]</scope>
    <source>
        <strain evidence="3 4">cv. Gransden 2004</strain>
    </source>
</reference>
<reference evidence="3" key="3">
    <citation type="submission" date="2020-12" db="UniProtKB">
        <authorList>
            <consortium name="EnsemblPlants"/>
        </authorList>
    </citation>
    <scope>IDENTIFICATION</scope>
</reference>
<accession>A0A2K1KID4</accession>